<dbReference type="Proteomes" id="UP000268535">
    <property type="component" value="Unassembled WGS sequence"/>
</dbReference>
<evidence type="ECO:0000313" key="2">
    <source>
        <dbReference type="Proteomes" id="UP000268535"/>
    </source>
</evidence>
<dbReference type="EMBL" id="ML009329">
    <property type="protein sequence ID" value="RKO97285.1"/>
    <property type="molecule type" value="Genomic_DNA"/>
</dbReference>
<sequence length="169" mass="16771">MADDVSGLNVAAADEATASGTSVDVARARTVDVGFSLDGVAVVPVPSAGGALARLASASWLAVAASAGLVAATGDQTVEVGAAGGVVRGVGVTTGRACEFGEVLGMKVAADAVADAVDGRIDHVREVGAAFLEEVERTVDAAVHRDVLGRRRVNDPRGSEALEGRHAVG</sequence>
<reference evidence="2" key="1">
    <citation type="journal article" date="2018" name="Nat. Microbiol.">
        <title>Leveraging single-cell genomics to expand the fungal tree of life.</title>
        <authorList>
            <person name="Ahrendt S.R."/>
            <person name="Quandt C.A."/>
            <person name="Ciobanu D."/>
            <person name="Clum A."/>
            <person name="Salamov A."/>
            <person name="Andreopoulos B."/>
            <person name="Cheng J.F."/>
            <person name="Woyke T."/>
            <person name="Pelin A."/>
            <person name="Henrissat B."/>
            <person name="Reynolds N.K."/>
            <person name="Benny G.L."/>
            <person name="Smith M.E."/>
            <person name="James T.Y."/>
            <person name="Grigoriev I.V."/>
        </authorList>
    </citation>
    <scope>NUCLEOTIDE SEQUENCE [LARGE SCALE GENOMIC DNA]</scope>
    <source>
        <strain evidence="2">ATCC 52028</strain>
    </source>
</reference>
<name>A0A4P9WXP5_9FUNG</name>
<evidence type="ECO:0000313" key="1">
    <source>
        <dbReference type="EMBL" id="RKO97285.1"/>
    </source>
</evidence>
<accession>A0A4P9WXP5</accession>
<organism evidence="1 2">
    <name type="scientific">Caulochytrium protostelioides</name>
    <dbReference type="NCBI Taxonomy" id="1555241"/>
    <lineage>
        <taxon>Eukaryota</taxon>
        <taxon>Fungi</taxon>
        <taxon>Fungi incertae sedis</taxon>
        <taxon>Chytridiomycota</taxon>
        <taxon>Chytridiomycota incertae sedis</taxon>
        <taxon>Chytridiomycetes</taxon>
        <taxon>Caulochytriales</taxon>
        <taxon>Caulochytriaceae</taxon>
        <taxon>Caulochytrium</taxon>
    </lineage>
</organism>
<gene>
    <name evidence="1" type="ORF">CAUPRSCDRAFT_11037</name>
</gene>
<protein>
    <submittedName>
        <fullName evidence="1">Uncharacterized protein</fullName>
    </submittedName>
</protein>
<proteinExistence type="predicted"/>
<dbReference type="AlphaFoldDB" id="A0A4P9WXP5"/>